<comment type="function">
    <text evidence="1">Component of the SCF(sconB) E3 ubiquitin ligase complex involved in the regulation of sulfur metabolite repression, probably by mediating the inactivation or degradation of the metR transcription factor.</text>
</comment>
<dbReference type="Gene3D" id="2.130.10.10">
    <property type="entry name" value="YVTN repeat-like/Quinoprotein amine dehydrogenase"/>
    <property type="match status" value="1"/>
</dbReference>
<dbReference type="eggNOG" id="KOG0274">
    <property type="taxonomic scope" value="Eukaryota"/>
</dbReference>
<accession>W9ZLV0</accession>
<dbReference type="InterPro" id="IPR001680">
    <property type="entry name" value="WD40_rpt"/>
</dbReference>
<gene>
    <name evidence="16" type="ORF">A1O1_00586</name>
</gene>
<dbReference type="PROSITE" id="PS00678">
    <property type="entry name" value="WD_REPEATS_1"/>
    <property type="match status" value="2"/>
</dbReference>
<keyword evidence="6 13" id="KW-0853">WD repeat</keyword>
<feature type="repeat" description="WD" evidence="13">
    <location>
        <begin position="555"/>
        <end position="594"/>
    </location>
</feature>
<reference evidence="16 17" key="1">
    <citation type="submission" date="2013-03" db="EMBL/GenBank/DDBJ databases">
        <title>The Genome Sequence of Capronia coronata CBS 617.96.</title>
        <authorList>
            <consortium name="The Broad Institute Genomics Platform"/>
            <person name="Cuomo C."/>
            <person name="de Hoog S."/>
            <person name="Gorbushina A."/>
            <person name="Walker B."/>
            <person name="Young S.K."/>
            <person name="Zeng Q."/>
            <person name="Gargeya S."/>
            <person name="Fitzgerald M."/>
            <person name="Haas B."/>
            <person name="Abouelleil A."/>
            <person name="Allen A.W."/>
            <person name="Alvarado L."/>
            <person name="Arachchi H.M."/>
            <person name="Berlin A.M."/>
            <person name="Chapman S.B."/>
            <person name="Gainer-Dewar J."/>
            <person name="Goldberg J."/>
            <person name="Griggs A."/>
            <person name="Gujja S."/>
            <person name="Hansen M."/>
            <person name="Howarth C."/>
            <person name="Imamovic A."/>
            <person name="Ireland A."/>
            <person name="Larimer J."/>
            <person name="McCowan C."/>
            <person name="Murphy C."/>
            <person name="Pearson M."/>
            <person name="Poon T.W."/>
            <person name="Priest M."/>
            <person name="Roberts A."/>
            <person name="Saif S."/>
            <person name="Shea T."/>
            <person name="Sisk P."/>
            <person name="Sykes S."/>
            <person name="Wortman J."/>
            <person name="Nusbaum C."/>
            <person name="Birren B."/>
        </authorList>
    </citation>
    <scope>NUCLEOTIDE SEQUENCE [LARGE SCALE GENOMIC DNA]</scope>
    <source>
        <strain evidence="16 17">CBS 617.96</strain>
    </source>
</reference>
<feature type="domain" description="F-box" evidence="15">
    <location>
        <begin position="166"/>
        <end position="213"/>
    </location>
</feature>
<dbReference type="AlphaFoldDB" id="W9ZLV0"/>
<feature type="compositionally biased region" description="Polar residues" evidence="14">
    <location>
        <begin position="260"/>
        <end position="271"/>
    </location>
</feature>
<dbReference type="Pfam" id="PF00400">
    <property type="entry name" value="WD40"/>
    <property type="match status" value="6"/>
</dbReference>
<dbReference type="SUPFAM" id="SSF50978">
    <property type="entry name" value="WD40 repeat-like"/>
    <property type="match status" value="1"/>
</dbReference>
<protein>
    <recommendedName>
        <fullName evidence="11">Mitochondrial division protein 1</fullName>
    </recommendedName>
    <alternativeName>
        <fullName evidence="5">Probable E3 ubiquitin ligase complex SCF subunit sconB</fullName>
    </alternativeName>
    <alternativeName>
        <fullName evidence="9">Sulfur controller B</fullName>
    </alternativeName>
    <alternativeName>
        <fullName evidence="8">Sulfur metabolite repression control protein B</fullName>
    </alternativeName>
</protein>
<dbReference type="GO" id="GO:0005741">
    <property type="term" value="C:mitochondrial outer membrane"/>
    <property type="evidence" value="ECO:0007669"/>
    <property type="project" value="UniProtKB-SubCell"/>
</dbReference>
<feature type="compositionally biased region" description="Pro residues" evidence="14">
    <location>
        <begin position="92"/>
        <end position="103"/>
    </location>
</feature>
<dbReference type="PANTHER" id="PTHR22847:SF637">
    <property type="entry name" value="WD REPEAT DOMAIN 5B"/>
    <property type="match status" value="1"/>
</dbReference>
<dbReference type="PRINTS" id="PR00320">
    <property type="entry name" value="GPROTEINBRPT"/>
</dbReference>
<evidence type="ECO:0000256" key="7">
    <source>
        <dbReference type="ARBA" id="ARBA00022737"/>
    </source>
</evidence>
<dbReference type="EMBL" id="AMWN01000001">
    <property type="protein sequence ID" value="EXJ95464.1"/>
    <property type="molecule type" value="Genomic_DNA"/>
</dbReference>
<comment type="similarity">
    <text evidence="3">Belongs to the WD repeat MET30/SCONB/SCON-2 family.</text>
</comment>
<evidence type="ECO:0000256" key="4">
    <source>
        <dbReference type="ARBA" id="ARBA00011725"/>
    </source>
</evidence>
<dbReference type="SMART" id="SM00256">
    <property type="entry name" value="FBOX"/>
    <property type="match status" value="1"/>
</dbReference>
<feature type="repeat" description="WD" evidence="13">
    <location>
        <begin position="435"/>
        <end position="474"/>
    </location>
</feature>
<feature type="region of interest" description="Disordered" evidence="14">
    <location>
        <begin position="1"/>
        <end position="114"/>
    </location>
</feature>
<proteinExistence type="inferred from homology"/>
<dbReference type="InterPro" id="IPR015943">
    <property type="entry name" value="WD40/YVTN_repeat-like_dom_sf"/>
</dbReference>
<dbReference type="Proteomes" id="UP000019484">
    <property type="component" value="Unassembled WGS sequence"/>
</dbReference>
<feature type="repeat" description="WD" evidence="13">
    <location>
        <begin position="394"/>
        <end position="434"/>
    </location>
</feature>
<evidence type="ECO:0000256" key="9">
    <source>
        <dbReference type="ARBA" id="ARBA00032113"/>
    </source>
</evidence>
<dbReference type="InterPro" id="IPR020472">
    <property type="entry name" value="WD40_PAC1"/>
</dbReference>
<sequence length="676" mass="75188">MDLDDDNHSMSLDRPLSPRPSRSLTIDPDQLASRPYNARPAIIDQENDCHFSIPPDAPRSSRPRHSVAQPRPKRLSTSTKAGMPLSILPSAPASPPTPAPSPTPYQRAPSWNSAGENEDAFLRDAREHFCNLNAAGRERYLAELLNMCDSQLLSFVHHFVSPRLKKDPFEHLPDELCLRVLSYIDNPQSLARASQVSHRWHKLLNDDMLWKIMCERHAWRRNSGASNDDVDSLYLPQATQGPYSHHNRSPKRSLDGSIVGPSSSAPNLTLSRQDHLSASPRSRKRQSQSHYSHFRHKYMIEAAWRKGGESIIKHITPDQGVVTSLHLTDKYIVVAMDNAKIHVFNTVGEHQKTLKGHVMGVWAMVPWDDILVSGGCDRDVRVWNMATGKSLHTLRGHTSTVRCLKMSDANTAISGSRDTTLRIWDLTTGMCKNVLVGHQASVRCLAIHGDLVVSGSYDTTARIWSISEGRCLRTLTGHFSQIYAIAFDGNRIATGSLDTSVRIWDPKTGMCTAILQGHTSLVGQLQMRGDTLVTGGSDGSVRVWSLQTNTPIHRLAAHDNSVTSLQFDDQRIVSGGSDGRVKIWSVETGQLVRELSQPAEAVWRVAFEEEKAVIMASRANRTVMEVWSFSPPEDPWERRSESPLSLPERIPTVGDQDEGTLYEKKAGDADATMSDV</sequence>
<dbReference type="InterPro" id="IPR019775">
    <property type="entry name" value="WD40_repeat_CS"/>
</dbReference>
<feature type="region of interest" description="Disordered" evidence="14">
    <location>
        <begin position="224"/>
        <end position="292"/>
    </location>
</feature>
<dbReference type="RefSeq" id="XP_007719693.1">
    <property type="nucleotide sequence ID" value="XM_007721503.1"/>
</dbReference>
<comment type="caution">
    <text evidence="16">The sequence shown here is derived from an EMBL/GenBank/DDBJ whole genome shotgun (WGS) entry which is preliminary data.</text>
</comment>
<dbReference type="GO" id="GO:0048188">
    <property type="term" value="C:Set1C/COMPASS complex"/>
    <property type="evidence" value="ECO:0007669"/>
    <property type="project" value="TreeGrafter"/>
</dbReference>
<evidence type="ECO:0000256" key="6">
    <source>
        <dbReference type="ARBA" id="ARBA00022574"/>
    </source>
</evidence>
<dbReference type="Gene3D" id="1.20.1280.50">
    <property type="match status" value="1"/>
</dbReference>
<feature type="repeat" description="WD" evidence="13">
    <location>
        <begin position="475"/>
        <end position="514"/>
    </location>
</feature>
<dbReference type="PROSITE" id="PS50294">
    <property type="entry name" value="WD_REPEATS_REGION"/>
    <property type="match status" value="5"/>
</dbReference>
<keyword evidence="17" id="KW-1185">Reference proteome</keyword>
<dbReference type="OrthoDB" id="190105at2759"/>
<dbReference type="GO" id="GO:0042393">
    <property type="term" value="F:histone binding"/>
    <property type="evidence" value="ECO:0007669"/>
    <property type="project" value="TreeGrafter"/>
</dbReference>
<comment type="similarity">
    <text evidence="10">Belongs to the WD repeat MDV1/CAF4 family.</text>
</comment>
<feature type="repeat" description="WD" evidence="13">
    <location>
        <begin position="515"/>
        <end position="554"/>
    </location>
</feature>
<evidence type="ECO:0000256" key="5">
    <source>
        <dbReference type="ARBA" id="ARBA00015819"/>
    </source>
</evidence>
<name>W9ZLV0_9EURO</name>
<dbReference type="HOGENOM" id="CLU_000288_103_2_1"/>
<feature type="region of interest" description="Disordered" evidence="14">
    <location>
        <begin position="629"/>
        <end position="676"/>
    </location>
</feature>
<evidence type="ECO:0000256" key="11">
    <source>
        <dbReference type="ARBA" id="ARBA00039789"/>
    </source>
</evidence>
<evidence type="ECO:0000256" key="14">
    <source>
        <dbReference type="SAM" id="MobiDB-lite"/>
    </source>
</evidence>
<keyword evidence="7" id="KW-0677">Repeat</keyword>
<evidence type="ECO:0000256" key="1">
    <source>
        <dbReference type="ARBA" id="ARBA00002730"/>
    </source>
</evidence>
<evidence type="ECO:0000256" key="12">
    <source>
        <dbReference type="ARBA" id="ARBA00043913"/>
    </source>
</evidence>
<evidence type="ECO:0000313" key="16">
    <source>
        <dbReference type="EMBL" id="EXJ95464.1"/>
    </source>
</evidence>
<dbReference type="SMART" id="SM00320">
    <property type="entry name" value="WD40"/>
    <property type="match status" value="8"/>
</dbReference>
<dbReference type="PROSITE" id="PS50082">
    <property type="entry name" value="WD_REPEATS_2"/>
    <property type="match status" value="6"/>
</dbReference>
<dbReference type="GeneID" id="19155492"/>
<organism evidence="16 17">
    <name type="scientific">Capronia coronata CBS 617.96</name>
    <dbReference type="NCBI Taxonomy" id="1182541"/>
    <lineage>
        <taxon>Eukaryota</taxon>
        <taxon>Fungi</taxon>
        <taxon>Dikarya</taxon>
        <taxon>Ascomycota</taxon>
        <taxon>Pezizomycotina</taxon>
        <taxon>Eurotiomycetes</taxon>
        <taxon>Chaetothyriomycetidae</taxon>
        <taxon>Chaetothyriales</taxon>
        <taxon>Herpotrichiellaceae</taxon>
        <taxon>Capronia</taxon>
    </lineage>
</organism>
<dbReference type="InterPro" id="IPR036047">
    <property type="entry name" value="F-box-like_dom_sf"/>
</dbReference>
<dbReference type="InterPro" id="IPR001810">
    <property type="entry name" value="F-box_dom"/>
</dbReference>
<dbReference type="PROSITE" id="PS50181">
    <property type="entry name" value="FBOX"/>
    <property type="match status" value="1"/>
</dbReference>
<dbReference type="PANTHER" id="PTHR22847">
    <property type="entry name" value="WD40 REPEAT PROTEIN"/>
    <property type="match status" value="1"/>
</dbReference>
<evidence type="ECO:0000256" key="8">
    <source>
        <dbReference type="ARBA" id="ARBA00030034"/>
    </source>
</evidence>
<evidence type="ECO:0000256" key="3">
    <source>
        <dbReference type="ARBA" id="ARBA00007968"/>
    </source>
</evidence>
<evidence type="ECO:0000259" key="15">
    <source>
        <dbReference type="PROSITE" id="PS50181"/>
    </source>
</evidence>
<dbReference type="CDD" id="cd00200">
    <property type="entry name" value="WD40"/>
    <property type="match status" value="1"/>
</dbReference>
<evidence type="ECO:0000313" key="17">
    <source>
        <dbReference type="Proteomes" id="UP000019484"/>
    </source>
</evidence>
<evidence type="ECO:0000256" key="2">
    <source>
        <dbReference type="ARBA" id="ARBA00004570"/>
    </source>
</evidence>
<feature type="compositionally biased region" description="Basic residues" evidence="14">
    <location>
        <begin position="281"/>
        <end position="292"/>
    </location>
</feature>
<dbReference type="InterPro" id="IPR036322">
    <property type="entry name" value="WD40_repeat_dom_sf"/>
</dbReference>
<comment type="function">
    <text evidence="12">Involved in mitochondrial fission. Acts as an adapter protein required to form mitochondrial fission complexes. Formation of these complexes is required to promote constriction and fission of the mitochondrial compartment at a late step in mitochondrial division.</text>
</comment>
<evidence type="ECO:0000256" key="13">
    <source>
        <dbReference type="PROSITE-ProRule" id="PRU00221"/>
    </source>
</evidence>
<dbReference type="STRING" id="1182541.W9ZLV0"/>
<dbReference type="SUPFAM" id="SSF81383">
    <property type="entry name" value="F-box domain"/>
    <property type="match status" value="1"/>
</dbReference>
<evidence type="ECO:0000256" key="10">
    <source>
        <dbReference type="ARBA" id="ARBA00038415"/>
    </source>
</evidence>
<comment type="subcellular location">
    <subcellularLocation>
        <location evidence="2">Mitochondrion outer membrane</location>
        <topology evidence="2">Peripheral membrane protein</topology>
        <orientation evidence="2">Cytoplasmic side</orientation>
    </subcellularLocation>
</comment>
<comment type="subunit">
    <text evidence="4">Component of the SCF(sconB) E3 ubiquitin ligase complex.</text>
</comment>
<dbReference type="Pfam" id="PF12937">
    <property type="entry name" value="F-box-like"/>
    <property type="match status" value="1"/>
</dbReference>
<feature type="repeat" description="WD" evidence="13">
    <location>
        <begin position="354"/>
        <end position="393"/>
    </location>
</feature>